<dbReference type="InterPro" id="IPR051268">
    <property type="entry name" value="Type-I_R_enzyme_R_subunit"/>
</dbReference>
<dbReference type="NCBIfam" id="TIGR00348">
    <property type="entry name" value="hsdR"/>
    <property type="match status" value="1"/>
</dbReference>
<dbReference type="CDD" id="cd22332">
    <property type="entry name" value="HsdR_N"/>
    <property type="match status" value="1"/>
</dbReference>
<keyword evidence="14" id="KW-1185">Reference proteome</keyword>
<dbReference type="InterPro" id="IPR055180">
    <property type="entry name" value="HsdR_RecA-like_helicase_dom_2"/>
</dbReference>
<dbReference type="AlphaFoldDB" id="A0A1H6FXC8"/>
<evidence type="ECO:0000313" key="13">
    <source>
        <dbReference type="EMBL" id="SEH15471.1"/>
    </source>
</evidence>
<dbReference type="PANTHER" id="PTHR30195">
    <property type="entry name" value="TYPE I SITE-SPECIFIC DEOXYRIBONUCLEASE PROTEIN SUBUNIT M AND R"/>
    <property type="match status" value="1"/>
</dbReference>
<dbReference type="GO" id="GO:0003677">
    <property type="term" value="F:DNA binding"/>
    <property type="evidence" value="ECO:0007669"/>
    <property type="project" value="UniProtKB-KW"/>
</dbReference>
<dbReference type="RefSeq" id="WP_093118573.1">
    <property type="nucleotide sequence ID" value="NZ_FNWJ01000002.1"/>
</dbReference>
<evidence type="ECO:0000313" key="14">
    <source>
        <dbReference type="Proteomes" id="UP000222056"/>
    </source>
</evidence>
<dbReference type="PANTHER" id="PTHR30195:SF15">
    <property type="entry name" value="TYPE I RESTRICTION ENZYME HINDI ENDONUCLEASE SUBUNIT"/>
    <property type="match status" value="1"/>
</dbReference>
<sequence length="1018" mass="113673">MTLGLRTSEKEVQAEMLEVLRGLGWRFVPRSEMNALRGAARMNEAIVEPLLVEAIERLNPGLDEDAARQVAAEVRRISSDREMLDVLRRGVPYKPAPDRPTVNVLIVDSEDPSRNSYVVTEEFELRTGGQREPRLDVVCLVNGIPLGAIENKDTDEPLESAADDWRGYWVDAPQLVAQVALAGCCNGLQFRVGPSGLGDLAGYHEWSDAWPLSVDDPDDEMLVGLTGAFAPQALVDLAVNFVVFETREGVTSKRLARAHQHRAANKIVERVRAGKLNRGIVWHATGSGKSLTMVFAARKLLRIGLGNPFVIIVIDRTELDEQINETLTACEFDGVERAMSRKHLDELLSSDAGAVIVTTVQKFDASLSSRLERREVIAFVDEAHRTQFGKFGMWMRDALPNASLFGFTGTPIEVDGRSTRAAFSPRLDDGSYEPYLDRYGFDEAISDGATVPVIYEPRLAQWRLSRVDIDQRFDELTAHLGEAERDKLREQAARERVVAKAPERVAAVVDDVVQQLRDRIAVNNFAGMLVTVDREACALAAEELSKHLQPDEFAVVMSRSKRDSAPRPGQVDLRRWYPAVVWERVHGRKPEELGEATDGEIPAGGEDPDEFFASTDRAAIQDFVRRIKSESDPLKLLVVNSMLLTGFDAPPVQALFLDRGLRGHTLMQAISRTNRRYPGKDAGLVLDYWGVFDDLQDALREFASDDLTGLVEDSDALIGRFPQVLDEALAIVAGVPTGSPRKRMLWIVRHLTDHPDQAERFERLVREAQSLYDTLAPDPRLVPHVDRFTELMQIWYAWVRGNRRDQRGDTGLRHKVERLVQESVGMDRLRDDLPAATIDAEFLAALAEDDTLSPEEKATDIEAAVVHEIKVRGEDDPQARALAERLRELRRKRERQAQMTLEGLKEWEDLVREHLAETAQAQALGLDDAGAVAHAVLRRAAPTAEENQLLEVARAISDAYRSIAGFDGWSERPDVLSGLRRACVAALVKHPDTRRLASEQQVTDDLLAGLRTLDRTER</sequence>
<proteinExistence type="inferred from homology"/>
<dbReference type="Pfam" id="PF18766">
    <property type="entry name" value="SWI2_SNF2"/>
    <property type="match status" value="1"/>
</dbReference>
<keyword evidence="6 11" id="KW-0680">Restriction system</keyword>
<keyword evidence="10 11" id="KW-0238">DNA-binding</keyword>
<gene>
    <name evidence="13" type="ORF">SAMN02745716_1962</name>
</gene>
<accession>A0A1H6FXC8</accession>
<evidence type="ECO:0000256" key="7">
    <source>
        <dbReference type="ARBA" id="ARBA00022759"/>
    </source>
</evidence>
<evidence type="ECO:0000256" key="2">
    <source>
        <dbReference type="ARBA" id="ARBA00008598"/>
    </source>
</evidence>
<dbReference type="SUPFAM" id="SSF52540">
    <property type="entry name" value="P-loop containing nucleoside triphosphate hydrolases"/>
    <property type="match status" value="1"/>
</dbReference>
<evidence type="ECO:0000259" key="12">
    <source>
        <dbReference type="PROSITE" id="PS51192"/>
    </source>
</evidence>
<dbReference type="SMART" id="SM00487">
    <property type="entry name" value="DEXDc"/>
    <property type="match status" value="1"/>
</dbReference>
<comment type="catalytic activity">
    <reaction evidence="1 11">
        <text>Endonucleolytic cleavage of DNA to give random double-stranded fragments with terminal 5'-phosphates, ATP is simultaneously hydrolyzed.</text>
        <dbReference type="EC" id="3.1.21.3"/>
    </reaction>
</comment>
<dbReference type="CDD" id="cd18800">
    <property type="entry name" value="SF2_C_EcoR124I-like"/>
    <property type="match status" value="1"/>
</dbReference>
<dbReference type="CDD" id="cd18030">
    <property type="entry name" value="DEXHc_RE_I_HsdR"/>
    <property type="match status" value="1"/>
</dbReference>
<keyword evidence="4" id="KW-0540">Nuclease</keyword>
<dbReference type="Pfam" id="PF22679">
    <property type="entry name" value="T1R_D3-like"/>
    <property type="match status" value="1"/>
</dbReference>
<evidence type="ECO:0000256" key="10">
    <source>
        <dbReference type="ARBA" id="ARBA00023125"/>
    </source>
</evidence>
<comment type="function">
    <text evidence="11">Subunit R is required for both nuclease and ATPase activities, but not for modification.</text>
</comment>
<reference evidence="14" key="1">
    <citation type="submission" date="2016-10" db="EMBL/GenBank/DDBJ databases">
        <authorList>
            <person name="Varghese N."/>
            <person name="Submissions S."/>
        </authorList>
    </citation>
    <scope>NUCLEOTIDE SEQUENCE [LARGE SCALE GENOMIC DNA]</scope>
    <source>
        <strain evidence="14">ATCC 35263</strain>
    </source>
</reference>
<feature type="domain" description="Helicase ATP-binding" evidence="12">
    <location>
        <begin position="270"/>
        <end position="429"/>
    </location>
</feature>
<evidence type="ECO:0000256" key="1">
    <source>
        <dbReference type="ARBA" id="ARBA00000851"/>
    </source>
</evidence>
<dbReference type="STRING" id="29539.SAMN02745716_1962"/>
<dbReference type="Pfam" id="PF04313">
    <property type="entry name" value="HSDR_N"/>
    <property type="match status" value="1"/>
</dbReference>
<comment type="subunit">
    <text evidence="3 11">The type I restriction/modification system is composed of three polypeptides R, M and S.</text>
</comment>
<evidence type="ECO:0000256" key="9">
    <source>
        <dbReference type="ARBA" id="ARBA00022840"/>
    </source>
</evidence>
<evidence type="ECO:0000256" key="5">
    <source>
        <dbReference type="ARBA" id="ARBA00022741"/>
    </source>
</evidence>
<keyword evidence="8 11" id="KW-0378">Hydrolase</keyword>
<dbReference type="GO" id="GO:0009307">
    <property type="term" value="P:DNA restriction-modification system"/>
    <property type="evidence" value="ECO:0007669"/>
    <property type="project" value="UniProtKB-KW"/>
</dbReference>
<dbReference type="InterPro" id="IPR040980">
    <property type="entry name" value="SWI2_SNF2"/>
</dbReference>
<dbReference type="InterPro" id="IPR004473">
    <property type="entry name" value="Restrct_endonuc_typeI_HsdR"/>
</dbReference>
<dbReference type="Gene3D" id="3.40.50.300">
    <property type="entry name" value="P-loop containing nucleotide triphosphate hydrolases"/>
    <property type="match status" value="2"/>
</dbReference>
<dbReference type="Proteomes" id="UP000222056">
    <property type="component" value="Unassembled WGS sequence"/>
</dbReference>
<dbReference type="PROSITE" id="PS51192">
    <property type="entry name" value="HELICASE_ATP_BIND_1"/>
    <property type="match status" value="1"/>
</dbReference>
<dbReference type="Gene3D" id="3.90.1570.50">
    <property type="match status" value="1"/>
</dbReference>
<keyword evidence="7" id="KW-0255">Endonuclease</keyword>
<evidence type="ECO:0000256" key="3">
    <source>
        <dbReference type="ARBA" id="ARBA00011296"/>
    </source>
</evidence>
<dbReference type="InterPro" id="IPR007409">
    <property type="entry name" value="Restrct_endonuc_type1_HsdR_N"/>
</dbReference>
<evidence type="ECO:0000256" key="11">
    <source>
        <dbReference type="RuleBase" id="RU364115"/>
    </source>
</evidence>
<dbReference type="EC" id="3.1.21.3" evidence="11"/>
<dbReference type="GO" id="GO:0005524">
    <property type="term" value="F:ATP binding"/>
    <property type="evidence" value="ECO:0007669"/>
    <property type="project" value="UniProtKB-KW"/>
</dbReference>
<organism evidence="13 14">
    <name type="scientific">Thermoleophilum album</name>
    <dbReference type="NCBI Taxonomy" id="29539"/>
    <lineage>
        <taxon>Bacteria</taxon>
        <taxon>Bacillati</taxon>
        <taxon>Actinomycetota</taxon>
        <taxon>Thermoleophilia</taxon>
        <taxon>Thermoleophilales</taxon>
        <taxon>Thermoleophilaceae</taxon>
        <taxon>Thermoleophilum</taxon>
    </lineage>
</organism>
<keyword evidence="5 11" id="KW-0547">Nucleotide-binding</keyword>
<comment type="similarity">
    <text evidence="2 11">Belongs to the HsdR family.</text>
</comment>
<name>A0A1H6FXC8_THEAL</name>
<dbReference type="EMBL" id="FNWJ01000002">
    <property type="protein sequence ID" value="SEH15471.1"/>
    <property type="molecule type" value="Genomic_DNA"/>
</dbReference>
<evidence type="ECO:0000256" key="6">
    <source>
        <dbReference type="ARBA" id="ARBA00022747"/>
    </source>
</evidence>
<evidence type="ECO:0000256" key="8">
    <source>
        <dbReference type="ARBA" id="ARBA00022801"/>
    </source>
</evidence>
<protein>
    <recommendedName>
        <fullName evidence="11">Type I restriction enzyme endonuclease subunit</fullName>
        <shortName evidence="11">R protein</shortName>
        <ecNumber evidence="11">3.1.21.3</ecNumber>
    </recommendedName>
</protein>
<dbReference type="GO" id="GO:0009035">
    <property type="term" value="F:type I site-specific deoxyribonuclease activity"/>
    <property type="evidence" value="ECO:0007669"/>
    <property type="project" value="UniProtKB-EC"/>
</dbReference>
<dbReference type="InterPro" id="IPR014001">
    <property type="entry name" value="Helicase_ATP-bd"/>
</dbReference>
<dbReference type="InterPro" id="IPR027417">
    <property type="entry name" value="P-loop_NTPase"/>
</dbReference>
<evidence type="ECO:0000256" key="4">
    <source>
        <dbReference type="ARBA" id="ARBA00022722"/>
    </source>
</evidence>
<keyword evidence="9 11" id="KW-0067">ATP-binding</keyword>
<dbReference type="OrthoDB" id="9758243at2"/>